<dbReference type="Pfam" id="PF00392">
    <property type="entry name" value="GntR"/>
    <property type="match status" value="1"/>
</dbReference>
<dbReference type="RefSeq" id="WP_246106322.1">
    <property type="nucleotide sequence ID" value="NZ_VFPA01000001.1"/>
</dbReference>
<dbReference type="InterPro" id="IPR036390">
    <property type="entry name" value="WH_DNA-bd_sf"/>
</dbReference>
<evidence type="ECO:0000256" key="3">
    <source>
        <dbReference type="ARBA" id="ARBA00023163"/>
    </source>
</evidence>
<dbReference type="SUPFAM" id="SSF48008">
    <property type="entry name" value="GntR ligand-binding domain-like"/>
    <property type="match status" value="1"/>
</dbReference>
<dbReference type="SMART" id="SM00895">
    <property type="entry name" value="FCD"/>
    <property type="match status" value="1"/>
</dbReference>
<keyword evidence="3" id="KW-0804">Transcription</keyword>
<evidence type="ECO:0000256" key="2">
    <source>
        <dbReference type="ARBA" id="ARBA00023125"/>
    </source>
</evidence>
<feature type="domain" description="HTH gntR-type" evidence="4">
    <location>
        <begin position="7"/>
        <end position="75"/>
    </location>
</feature>
<dbReference type="AlphaFoldDB" id="A0A543E0C7"/>
<dbReference type="Proteomes" id="UP000315677">
    <property type="component" value="Unassembled WGS sequence"/>
</dbReference>
<dbReference type="EMBL" id="VFPA01000001">
    <property type="protein sequence ID" value="TQM14939.1"/>
    <property type="molecule type" value="Genomic_DNA"/>
</dbReference>
<accession>A0A543E0C7</accession>
<dbReference type="GO" id="GO:0003700">
    <property type="term" value="F:DNA-binding transcription factor activity"/>
    <property type="evidence" value="ECO:0007669"/>
    <property type="project" value="InterPro"/>
</dbReference>
<dbReference type="InterPro" id="IPR008920">
    <property type="entry name" value="TF_FadR/GntR_C"/>
</dbReference>
<dbReference type="InterPro" id="IPR036388">
    <property type="entry name" value="WH-like_DNA-bd_sf"/>
</dbReference>
<protein>
    <submittedName>
        <fullName evidence="5">DNA-binding FadR family transcriptional regulator</fullName>
    </submittedName>
</protein>
<name>A0A543E0C7_9PSEU</name>
<comment type="caution">
    <text evidence="5">The sequence shown here is derived from an EMBL/GenBank/DDBJ whole genome shotgun (WGS) entry which is preliminary data.</text>
</comment>
<dbReference type="Pfam" id="PF07729">
    <property type="entry name" value="FCD"/>
    <property type="match status" value="1"/>
</dbReference>
<dbReference type="PANTHER" id="PTHR43537:SF5">
    <property type="entry name" value="UXU OPERON TRANSCRIPTIONAL REGULATOR"/>
    <property type="match status" value="1"/>
</dbReference>
<dbReference type="PRINTS" id="PR00035">
    <property type="entry name" value="HTHGNTR"/>
</dbReference>
<evidence type="ECO:0000259" key="4">
    <source>
        <dbReference type="PROSITE" id="PS50949"/>
    </source>
</evidence>
<dbReference type="Gene3D" id="1.10.10.10">
    <property type="entry name" value="Winged helix-like DNA-binding domain superfamily/Winged helix DNA-binding domain"/>
    <property type="match status" value="1"/>
</dbReference>
<evidence type="ECO:0000313" key="6">
    <source>
        <dbReference type="Proteomes" id="UP000315677"/>
    </source>
</evidence>
<dbReference type="InterPro" id="IPR011711">
    <property type="entry name" value="GntR_C"/>
</dbReference>
<keyword evidence="6" id="KW-1185">Reference proteome</keyword>
<evidence type="ECO:0000313" key="5">
    <source>
        <dbReference type="EMBL" id="TQM14939.1"/>
    </source>
</evidence>
<dbReference type="PROSITE" id="PS50949">
    <property type="entry name" value="HTH_GNTR"/>
    <property type="match status" value="1"/>
</dbReference>
<dbReference type="SMART" id="SM00345">
    <property type="entry name" value="HTH_GNTR"/>
    <property type="match status" value="1"/>
</dbReference>
<dbReference type="GO" id="GO:0003677">
    <property type="term" value="F:DNA binding"/>
    <property type="evidence" value="ECO:0007669"/>
    <property type="project" value="UniProtKB-KW"/>
</dbReference>
<dbReference type="SUPFAM" id="SSF46785">
    <property type="entry name" value="Winged helix' DNA-binding domain"/>
    <property type="match status" value="1"/>
</dbReference>
<evidence type="ECO:0000256" key="1">
    <source>
        <dbReference type="ARBA" id="ARBA00023015"/>
    </source>
</evidence>
<dbReference type="PANTHER" id="PTHR43537">
    <property type="entry name" value="TRANSCRIPTIONAL REGULATOR, GNTR FAMILY"/>
    <property type="match status" value="1"/>
</dbReference>
<reference evidence="5 6" key="1">
    <citation type="submission" date="2019-06" db="EMBL/GenBank/DDBJ databases">
        <title>Sequencing the genomes of 1000 actinobacteria strains.</title>
        <authorList>
            <person name="Klenk H.-P."/>
        </authorList>
    </citation>
    <scope>NUCLEOTIDE SEQUENCE [LARGE SCALE GENOMIC DNA]</scope>
    <source>
        <strain evidence="5 6">DSM 45301</strain>
    </source>
</reference>
<dbReference type="Gene3D" id="1.20.120.530">
    <property type="entry name" value="GntR ligand-binding domain-like"/>
    <property type="match status" value="1"/>
</dbReference>
<dbReference type="InterPro" id="IPR000524">
    <property type="entry name" value="Tscrpt_reg_HTH_GntR"/>
</dbReference>
<organism evidence="5 6">
    <name type="scientific">Pseudonocardia kunmingensis</name>
    <dbReference type="NCBI Taxonomy" id="630975"/>
    <lineage>
        <taxon>Bacteria</taxon>
        <taxon>Bacillati</taxon>
        <taxon>Actinomycetota</taxon>
        <taxon>Actinomycetes</taxon>
        <taxon>Pseudonocardiales</taxon>
        <taxon>Pseudonocardiaceae</taxon>
        <taxon>Pseudonocardia</taxon>
    </lineage>
</organism>
<gene>
    <name evidence="5" type="ORF">FB558_1718</name>
</gene>
<keyword evidence="1" id="KW-0805">Transcription regulation</keyword>
<keyword evidence="2 5" id="KW-0238">DNA-binding</keyword>
<dbReference type="CDD" id="cd07377">
    <property type="entry name" value="WHTH_GntR"/>
    <property type="match status" value="1"/>
</dbReference>
<proteinExistence type="predicted"/>
<sequence>MAKLQRLPLARQAAEVILSRTTSGEWPPGHRLPGEAALAAELGVGRSTVREAIRELAGQGVLQTRQGAGVFVIAAEPVEDWETVLRRAEIVDILEGRIAVETESAHRAAERRTPHDLEAMRDVLARRAHAVSDAPDVDYVDIDLEFHRSVVAAAHNPVLAELFDSFRPRVRQAMIDMVGLAGPAARSRHDHDAHTDIVDAIRDRDPERAAAVSRAHLVGIHRRMSPGTPR</sequence>